<organism evidence="1">
    <name type="scientific">marine sediment metagenome</name>
    <dbReference type="NCBI Taxonomy" id="412755"/>
    <lineage>
        <taxon>unclassified sequences</taxon>
        <taxon>metagenomes</taxon>
        <taxon>ecological metagenomes</taxon>
    </lineage>
</organism>
<comment type="caution">
    <text evidence="1">The sequence shown here is derived from an EMBL/GenBank/DDBJ whole genome shotgun (WGS) entry which is preliminary data.</text>
</comment>
<proteinExistence type="predicted"/>
<name>A0A0F9PQ15_9ZZZZ</name>
<dbReference type="AlphaFoldDB" id="A0A0F9PQ15"/>
<gene>
    <name evidence="1" type="ORF">LCGC14_0799790</name>
</gene>
<sequence>MIVTATWIKGKQVDWYQWVAIEGVYINVHDGKVDTPKDLLVLAQMKRDEGWMLCRRVV</sequence>
<evidence type="ECO:0000313" key="1">
    <source>
        <dbReference type="EMBL" id="KKN33845.1"/>
    </source>
</evidence>
<reference evidence="1" key="1">
    <citation type="journal article" date="2015" name="Nature">
        <title>Complex archaea that bridge the gap between prokaryotes and eukaryotes.</title>
        <authorList>
            <person name="Spang A."/>
            <person name="Saw J.H."/>
            <person name="Jorgensen S.L."/>
            <person name="Zaremba-Niedzwiedzka K."/>
            <person name="Martijn J."/>
            <person name="Lind A.E."/>
            <person name="van Eijk R."/>
            <person name="Schleper C."/>
            <person name="Guy L."/>
            <person name="Ettema T.J."/>
        </authorList>
    </citation>
    <scope>NUCLEOTIDE SEQUENCE</scope>
</reference>
<dbReference type="EMBL" id="LAZR01002147">
    <property type="protein sequence ID" value="KKN33845.1"/>
    <property type="molecule type" value="Genomic_DNA"/>
</dbReference>
<accession>A0A0F9PQ15</accession>
<protein>
    <submittedName>
        <fullName evidence="1">Uncharacterized protein</fullName>
    </submittedName>
</protein>